<comment type="catalytic activity">
    <reaction evidence="9">
        <text>cytidine + H2O + H(+) = uridine + NH4(+)</text>
        <dbReference type="Rhea" id="RHEA:16069"/>
        <dbReference type="ChEBI" id="CHEBI:15377"/>
        <dbReference type="ChEBI" id="CHEBI:15378"/>
        <dbReference type="ChEBI" id="CHEBI:16704"/>
        <dbReference type="ChEBI" id="CHEBI:17562"/>
        <dbReference type="ChEBI" id="CHEBI:28938"/>
        <dbReference type="EC" id="3.5.4.5"/>
    </reaction>
</comment>
<dbReference type="PROSITE" id="PS00903">
    <property type="entry name" value="CYT_DCMP_DEAMINASES_1"/>
    <property type="match status" value="1"/>
</dbReference>
<evidence type="ECO:0000256" key="9">
    <source>
        <dbReference type="ARBA" id="ARBA00049558"/>
    </source>
</evidence>
<organism evidence="11 12">
    <name type="scientific">Cutaneotrichosporon oleaginosum</name>
    <dbReference type="NCBI Taxonomy" id="879819"/>
    <lineage>
        <taxon>Eukaryota</taxon>
        <taxon>Fungi</taxon>
        <taxon>Dikarya</taxon>
        <taxon>Basidiomycota</taxon>
        <taxon>Agaricomycotina</taxon>
        <taxon>Tremellomycetes</taxon>
        <taxon>Trichosporonales</taxon>
        <taxon>Trichosporonaceae</taxon>
        <taxon>Cutaneotrichosporon</taxon>
    </lineage>
</organism>
<gene>
    <name evidence="11" type="ORF">CC85DRAFT_275416</name>
</gene>
<evidence type="ECO:0000259" key="10">
    <source>
        <dbReference type="PROSITE" id="PS51747"/>
    </source>
</evidence>
<keyword evidence="5" id="KW-0479">Metal-binding</keyword>
<dbReference type="EC" id="3.5.4.5" evidence="4"/>
<evidence type="ECO:0000256" key="7">
    <source>
        <dbReference type="ARBA" id="ARBA00022833"/>
    </source>
</evidence>
<accession>A0A0J1B2P1</accession>
<dbReference type="GO" id="GO:0072527">
    <property type="term" value="P:pyrimidine-containing compound metabolic process"/>
    <property type="evidence" value="ECO:0007669"/>
    <property type="project" value="UniProtKB-ARBA"/>
</dbReference>
<dbReference type="AlphaFoldDB" id="A0A0J1B2P1"/>
<evidence type="ECO:0000313" key="12">
    <source>
        <dbReference type="Proteomes" id="UP000053611"/>
    </source>
</evidence>
<evidence type="ECO:0000256" key="5">
    <source>
        <dbReference type="ARBA" id="ARBA00022723"/>
    </source>
</evidence>
<feature type="domain" description="CMP/dCMP-type deaminase" evidence="10">
    <location>
        <begin position="4"/>
        <end position="161"/>
    </location>
</feature>
<keyword evidence="7" id="KW-0862">Zinc</keyword>
<evidence type="ECO:0000256" key="3">
    <source>
        <dbReference type="ARBA" id="ARBA00006576"/>
    </source>
</evidence>
<dbReference type="OrthoDB" id="414540at2759"/>
<evidence type="ECO:0000256" key="8">
    <source>
        <dbReference type="ARBA" id="ARBA00032005"/>
    </source>
</evidence>
<dbReference type="Proteomes" id="UP000053611">
    <property type="component" value="Unassembled WGS sequence"/>
</dbReference>
<evidence type="ECO:0000313" key="11">
    <source>
        <dbReference type="EMBL" id="KLT41864.1"/>
    </source>
</evidence>
<dbReference type="EMBL" id="KQ087212">
    <property type="protein sequence ID" value="KLT41864.1"/>
    <property type="molecule type" value="Genomic_DNA"/>
</dbReference>
<comment type="similarity">
    <text evidence="3">Belongs to the cytidine and deoxycytidylate deaminase family.</text>
</comment>
<sequence length="164" mass="17344">MDPEQLHNLITLAFKTRDRAYAPYSKFRVGAALLTDIGPVGGCNVENASYGEPHLSQLTAGGGICAERTAVTKMISEGGTRVLAVVVVSDVPAPTTSPCGICRQVLREFCALEVPVYIVSAAYEATGAGTITGGDKWPIMDKDMGVRMTLGELLPLSFGPENLQ</sequence>
<keyword evidence="6" id="KW-0378">Hydrolase</keyword>
<dbReference type="InterPro" id="IPR050202">
    <property type="entry name" value="Cyt/Deoxycyt_deaminase"/>
</dbReference>
<dbReference type="NCBIfam" id="NF004064">
    <property type="entry name" value="PRK05578.1"/>
    <property type="match status" value="1"/>
</dbReference>
<evidence type="ECO:0000256" key="2">
    <source>
        <dbReference type="ARBA" id="ARBA00003949"/>
    </source>
</evidence>
<dbReference type="GO" id="GO:0055086">
    <property type="term" value="P:nucleobase-containing small molecule metabolic process"/>
    <property type="evidence" value="ECO:0007669"/>
    <property type="project" value="UniProtKB-ARBA"/>
</dbReference>
<name>A0A0J1B2P1_9TREE</name>
<dbReference type="PANTHER" id="PTHR11644:SF2">
    <property type="entry name" value="CYTIDINE DEAMINASE"/>
    <property type="match status" value="1"/>
</dbReference>
<dbReference type="InterPro" id="IPR016192">
    <property type="entry name" value="APOBEC/CMP_deaminase_Zn-bd"/>
</dbReference>
<dbReference type="GO" id="GO:0004126">
    <property type="term" value="F:cytidine deaminase activity"/>
    <property type="evidence" value="ECO:0007669"/>
    <property type="project" value="UniProtKB-EC"/>
</dbReference>
<protein>
    <recommendedName>
        <fullName evidence="4">cytidine deaminase</fullName>
        <ecNumber evidence="4">3.5.4.5</ecNumber>
    </recommendedName>
    <alternativeName>
        <fullName evidence="8">Cytidine aminohydrolase</fullName>
    </alternativeName>
</protein>
<keyword evidence="12" id="KW-1185">Reference proteome</keyword>
<dbReference type="GO" id="GO:0005829">
    <property type="term" value="C:cytosol"/>
    <property type="evidence" value="ECO:0007669"/>
    <property type="project" value="TreeGrafter"/>
</dbReference>
<dbReference type="SUPFAM" id="SSF53927">
    <property type="entry name" value="Cytidine deaminase-like"/>
    <property type="match status" value="1"/>
</dbReference>
<dbReference type="RefSeq" id="XP_018278355.1">
    <property type="nucleotide sequence ID" value="XM_018421406.1"/>
</dbReference>
<dbReference type="CDD" id="cd01283">
    <property type="entry name" value="cytidine_deaminase"/>
    <property type="match status" value="1"/>
</dbReference>
<evidence type="ECO:0000256" key="6">
    <source>
        <dbReference type="ARBA" id="ARBA00022801"/>
    </source>
</evidence>
<dbReference type="Gene3D" id="3.40.140.10">
    <property type="entry name" value="Cytidine Deaminase, domain 2"/>
    <property type="match status" value="1"/>
</dbReference>
<comment type="cofactor">
    <cofactor evidence="1">
        <name>Zn(2+)</name>
        <dbReference type="ChEBI" id="CHEBI:29105"/>
    </cofactor>
</comment>
<dbReference type="PANTHER" id="PTHR11644">
    <property type="entry name" value="CYTIDINE DEAMINASE"/>
    <property type="match status" value="1"/>
</dbReference>
<proteinExistence type="inferred from homology"/>
<dbReference type="InterPro" id="IPR016193">
    <property type="entry name" value="Cytidine_deaminase-like"/>
</dbReference>
<dbReference type="InterPro" id="IPR002125">
    <property type="entry name" value="CMP_dCMP_dom"/>
</dbReference>
<dbReference type="FunFam" id="3.40.140.10:FF:000008">
    <property type="entry name" value="Cytidine deaminase"/>
    <property type="match status" value="1"/>
</dbReference>
<evidence type="ECO:0000256" key="4">
    <source>
        <dbReference type="ARBA" id="ARBA00012783"/>
    </source>
</evidence>
<comment type="function">
    <text evidence="2">This enzyme scavenges exogenous and endogenous cytidine and 2'-deoxycytidine for UMP synthesis.</text>
</comment>
<dbReference type="GO" id="GO:0042802">
    <property type="term" value="F:identical protein binding"/>
    <property type="evidence" value="ECO:0007669"/>
    <property type="project" value="UniProtKB-ARBA"/>
</dbReference>
<dbReference type="Pfam" id="PF00383">
    <property type="entry name" value="dCMP_cyt_deam_1"/>
    <property type="match status" value="1"/>
</dbReference>
<dbReference type="PROSITE" id="PS51747">
    <property type="entry name" value="CYT_DCMP_DEAMINASES_2"/>
    <property type="match status" value="1"/>
</dbReference>
<evidence type="ECO:0000256" key="1">
    <source>
        <dbReference type="ARBA" id="ARBA00001947"/>
    </source>
</evidence>
<reference evidence="11 12" key="1">
    <citation type="submission" date="2015-03" db="EMBL/GenBank/DDBJ databases">
        <title>Genomics and transcriptomics of the oil-accumulating basidiomycete yeast T. oleaginosus allow insights into substrate utilization and the diverse evolutionary trajectories of mating systems in fungi.</title>
        <authorList>
            <consortium name="DOE Joint Genome Institute"/>
            <person name="Kourist R."/>
            <person name="Kracht O."/>
            <person name="Bracharz F."/>
            <person name="Lipzen A."/>
            <person name="Nolan M."/>
            <person name="Ohm R."/>
            <person name="Grigoriev I."/>
            <person name="Sun S."/>
            <person name="Heitman J."/>
            <person name="Bruck T."/>
            <person name="Nowrousian M."/>
        </authorList>
    </citation>
    <scope>NUCLEOTIDE SEQUENCE [LARGE SCALE GENOMIC DNA]</scope>
    <source>
        <strain evidence="11 12">IBC0246</strain>
    </source>
</reference>
<dbReference type="GeneID" id="28982009"/>
<dbReference type="GO" id="GO:0008270">
    <property type="term" value="F:zinc ion binding"/>
    <property type="evidence" value="ECO:0007669"/>
    <property type="project" value="InterPro"/>
</dbReference>
<dbReference type="STRING" id="879819.A0A0J1B2P1"/>